<dbReference type="OrthoDB" id="930027at2"/>
<dbReference type="AlphaFoldDB" id="A0A4Q5M1R3"/>
<dbReference type="EMBL" id="SEWF01000009">
    <property type="protein sequence ID" value="RYU96194.1"/>
    <property type="molecule type" value="Genomic_DNA"/>
</dbReference>
<protein>
    <submittedName>
        <fullName evidence="1">Uncharacterized protein</fullName>
    </submittedName>
</protein>
<accession>A0A4Q5M1R3</accession>
<dbReference type="Proteomes" id="UP000293162">
    <property type="component" value="Unassembled WGS sequence"/>
</dbReference>
<keyword evidence="2" id="KW-1185">Reference proteome</keyword>
<gene>
    <name evidence="1" type="ORF">EWM59_08265</name>
</gene>
<proteinExistence type="predicted"/>
<evidence type="ECO:0000313" key="1">
    <source>
        <dbReference type="EMBL" id="RYU96194.1"/>
    </source>
</evidence>
<comment type="caution">
    <text evidence="1">The sequence shown here is derived from an EMBL/GenBank/DDBJ whole genome shotgun (WGS) entry which is preliminary data.</text>
</comment>
<dbReference type="RefSeq" id="WP_130020485.1">
    <property type="nucleotide sequence ID" value="NZ_SEWF01000009.1"/>
</dbReference>
<name>A0A4Q5M1R3_9BACT</name>
<reference evidence="1 2" key="1">
    <citation type="submission" date="2019-02" db="EMBL/GenBank/DDBJ databases">
        <title>Bacterial novel species Emticicia sp. 17J42-9 isolated from soil.</title>
        <authorList>
            <person name="Jung H.-Y."/>
        </authorList>
    </citation>
    <scope>NUCLEOTIDE SEQUENCE [LARGE SCALE GENOMIC DNA]</scope>
    <source>
        <strain evidence="1 2">17J42-9</strain>
    </source>
</reference>
<evidence type="ECO:0000313" key="2">
    <source>
        <dbReference type="Proteomes" id="UP000293162"/>
    </source>
</evidence>
<organism evidence="1 2">
    <name type="scientific">Emticicia agri</name>
    <dbReference type="NCBI Taxonomy" id="2492393"/>
    <lineage>
        <taxon>Bacteria</taxon>
        <taxon>Pseudomonadati</taxon>
        <taxon>Bacteroidota</taxon>
        <taxon>Cytophagia</taxon>
        <taxon>Cytophagales</taxon>
        <taxon>Leadbetterellaceae</taxon>
        <taxon>Emticicia</taxon>
    </lineage>
</organism>
<sequence length="343" mass="39855">MENIERNSVIKNYQSGKLTMMDASSIPAQVFFNHFEAVYRNIDKGNQMNNLSSLPFWKKFKPFMNDNRVNYIKAMLLNAWNTEFSLRNVAKSPDTQFVNHSLHWTFPQAYFSIFYSTRALMGTQGVYTSDESVLSERMAKWVERGFYPSSLGYYSSGNYNDFKIHRLPESEVQPSVDYLKGEEDVVSHVAQFLKTTRTLKARKLREVIQSNEDTALKNKKTGDPILKFSKQDWEKITSQLPITTVFDLLGRLKYSESNREIERYLNANIAFDAFHESLIGIVYYINLVHEMYLVKALGIEAYQALLNELPAYLRNGFASERFTQIIKPQMLTKTYQTKKYLAA</sequence>